<dbReference type="GO" id="GO:0022857">
    <property type="term" value="F:transmembrane transporter activity"/>
    <property type="evidence" value="ECO:0007669"/>
    <property type="project" value="InterPro"/>
</dbReference>
<sequence>MNPLQSVRQSVGALRGEGHGRILVAIASGWGLLVGTRMTYPVLLPYFRAEYGLSLSVAGLLVTILWLGSAIGQLPGGILADRYSERRVLTAGLSVVAAALTAVVLAPGPTVVFLATGLVGIGLSLYPIARITVLSSIYPDSVGRALGMTMATGDVGQTVLPPAIGFVAAGAAWQLGLGALVPVFLVLATVVWVVVPDGGTDSGRDGISAELARDVFAVLRTRTMALVTVVLFFYILVWQSFTGFYPTYLVEVKGFSESVAGAVFALFFGFGVVVKPIAGTAYDRFGMRTSLLSVLIGPVAGLAALPFLDGFWPIVALTALVSTMLGSGAITQSYLADAIPEDIRGTGLGVVRTTAASLGALGPVAFGSLADRGYFDAGYVVLAGLMVLIVALTTRMPRSS</sequence>
<organism evidence="9 11">
    <name type="scientific">Halapricum hydrolyticum</name>
    <dbReference type="NCBI Taxonomy" id="2979991"/>
    <lineage>
        <taxon>Archaea</taxon>
        <taxon>Methanobacteriati</taxon>
        <taxon>Methanobacteriota</taxon>
        <taxon>Stenosarchaea group</taxon>
        <taxon>Halobacteria</taxon>
        <taxon>Halobacteriales</taxon>
        <taxon>Haloarculaceae</taxon>
        <taxon>Halapricum</taxon>
    </lineage>
</organism>
<evidence type="ECO:0000313" key="11">
    <source>
        <dbReference type="Proteomes" id="UP001209746"/>
    </source>
</evidence>
<dbReference type="PROSITE" id="PS50850">
    <property type="entry name" value="MFS"/>
    <property type="match status" value="1"/>
</dbReference>
<evidence type="ECO:0000313" key="8">
    <source>
        <dbReference type="EMBL" id="MCU4717775.1"/>
    </source>
</evidence>
<dbReference type="EMBL" id="JAOPKC010000005">
    <property type="protein sequence ID" value="MCU4717775.1"/>
    <property type="molecule type" value="Genomic_DNA"/>
</dbReference>
<dbReference type="SUPFAM" id="SSF103473">
    <property type="entry name" value="MFS general substrate transporter"/>
    <property type="match status" value="1"/>
</dbReference>
<feature type="domain" description="Major facilitator superfamily (MFS) profile" evidence="7">
    <location>
        <begin position="22"/>
        <end position="400"/>
    </location>
</feature>
<keyword evidence="10" id="KW-1185">Reference proteome</keyword>
<feature type="transmembrane region" description="Helical" evidence="6">
    <location>
        <begin position="347"/>
        <end position="365"/>
    </location>
</feature>
<dbReference type="InterPro" id="IPR011701">
    <property type="entry name" value="MFS"/>
</dbReference>
<dbReference type="InterPro" id="IPR036259">
    <property type="entry name" value="MFS_trans_sf"/>
</dbReference>
<dbReference type="InterPro" id="IPR020846">
    <property type="entry name" value="MFS_dom"/>
</dbReference>
<keyword evidence="2" id="KW-1003">Cell membrane</keyword>
<evidence type="ECO:0000313" key="10">
    <source>
        <dbReference type="Proteomes" id="UP001208186"/>
    </source>
</evidence>
<feature type="transmembrane region" description="Helical" evidence="6">
    <location>
        <begin position="377"/>
        <end position="394"/>
    </location>
</feature>
<feature type="transmembrane region" description="Helical" evidence="6">
    <location>
        <begin position="314"/>
        <end position="335"/>
    </location>
</feature>
<feature type="transmembrane region" description="Helical" evidence="6">
    <location>
        <begin position="52"/>
        <end position="76"/>
    </location>
</feature>
<protein>
    <submittedName>
        <fullName evidence="9">MFS transporter</fullName>
    </submittedName>
</protein>
<feature type="transmembrane region" description="Helical" evidence="6">
    <location>
        <begin position="21"/>
        <end position="40"/>
    </location>
</feature>
<dbReference type="PANTHER" id="PTHR43124">
    <property type="entry name" value="PURINE EFFLUX PUMP PBUE"/>
    <property type="match status" value="1"/>
</dbReference>
<dbReference type="Gene3D" id="1.20.1250.20">
    <property type="entry name" value="MFS general substrate transporter like domains"/>
    <property type="match status" value="2"/>
</dbReference>
<comment type="caution">
    <text evidence="9">The sequence shown here is derived from an EMBL/GenBank/DDBJ whole genome shotgun (WGS) entry which is preliminary data.</text>
</comment>
<dbReference type="PANTHER" id="PTHR43124:SF3">
    <property type="entry name" value="CHLORAMPHENICOL EFFLUX PUMP RV0191"/>
    <property type="match status" value="1"/>
</dbReference>
<dbReference type="EMBL" id="JAOPKD010000006">
    <property type="protein sequence ID" value="MCU4726939.1"/>
    <property type="molecule type" value="Genomic_DNA"/>
</dbReference>
<keyword evidence="3 6" id="KW-0812">Transmembrane</keyword>
<evidence type="ECO:0000313" key="9">
    <source>
        <dbReference type="EMBL" id="MCU4726939.1"/>
    </source>
</evidence>
<feature type="transmembrane region" description="Helical" evidence="6">
    <location>
        <begin position="258"/>
        <end position="278"/>
    </location>
</feature>
<evidence type="ECO:0000256" key="6">
    <source>
        <dbReference type="SAM" id="Phobius"/>
    </source>
</evidence>
<name>A0AAE3IBV5_9EURY</name>
<feature type="transmembrane region" description="Helical" evidence="6">
    <location>
        <begin position="290"/>
        <end position="308"/>
    </location>
</feature>
<feature type="transmembrane region" description="Helical" evidence="6">
    <location>
        <begin position="112"/>
        <end position="133"/>
    </location>
</feature>
<dbReference type="GO" id="GO:0005886">
    <property type="term" value="C:plasma membrane"/>
    <property type="evidence" value="ECO:0007669"/>
    <property type="project" value="UniProtKB-SubCell"/>
</dbReference>
<feature type="transmembrane region" description="Helical" evidence="6">
    <location>
        <begin position="215"/>
        <end position="238"/>
    </location>
</feature>
<keyword evidence="5 6" id="KW-0472">Membrane</keyword>
<keyword evidence="4 6" id="KW-1133">Transmembrane helix</keyword>
<dbReference type="Proteomes" id="UP001208186">
    <property type="component" value="Unassembled WGS sequence"/>
</dbReference>
<evidence type="ECO:0000259" key="7">
    <source>
        <dbReference type="PROSITE" id="PS50850"/>
    </source>
</evidence>
<dbReference type="InterPro" id="IPR050189">
    <property type="entry name" value="MFS_Efflux_Transporters"/>
</dbReference>
<gene>
    <name evidence="9" type="ORF">OB914_08150</name>
    <name evidence="8" type="ORF">OB916_06815</name>
</gene>
<evidence type="ECO:0000256" key="5">
    <source>
        <dbReference type="ARBA" id="ARBA00023136"/>
    </source>
</evidence>
<evidence type="ECO:0000256" key="2">
    <source>
        <dbReference type="ARBA" id="ARBA00022475"/>
    </source>
</evidence>
<proteinExistence type="predicted"/>
<evidence type="ECO:0000256" key="4">
    <source>
        <dbReference type="ARBA" id="ARBA00022989"/>
    </source>
</evidence>
<comment type="subcellular location">
    <subcellularLocation>
        <location evidence="1">Cell membrane</location>
        <topology evidence="1">Multi-pass membrane protein</topology>
    </subcellularLocation>
</comment>
<dbReference type="AlphaFoldDB" id="A0AAE3IBV5"/>
<feature type="transmembrane region" description="Helical" evidence="6">
    <location>
        <begin position="175"/>
        <end position="195"/>
    </location>
</feature>
<dbReference type="Pfam" id="PF07690">
    <property type="entry name" value="MFS_1"/>
    <property type="match status" value="1"/>
</dbReference>
<feature type="transmembrane region" description="Helical" evidence="6">
    <location>
        <begin position="88"/>
        <end position="106"/>
    </location>
</feature>
<evidence type="ECO:0000256" key="1">
    <source>
        <dbReference type="ARBA" id="ARBA00004651"/>
    </source>
</evidence>
<dbReference type="RefSeq" id="WP_315908539.1">
    <property type="nucleotide sequence ID" value="NZ_JAOPKC010000005.1"/>
</dbReference>
<dbReference type="Proteomes" id="UP001209746">
    <property type="component" value="Unassembled WGS sequence"/>
</dbReference>
<evidence type="ECO:0000256" key="3">
    <source>
        <dbReference type="ARBA" id="ARBA00022692"/>
    </source>
</evidence>
<reference evidence="9" key="1">
    <citation type="submission" date="2023-02" db="EMBL/GenBank/DDBJ databases">
        <title>Enrichment on poylsaccharides allowed isolation of novel metabolic and taxonomic groups of Haloarchaea.</title>
        <authorList>
            <person name="Sorokin D.Y."/>
            <person name="Elcheninov A.G."/>
            <person name="Khizhniak T.V."/>
            <person name="Kolganova T.V."/>
            <person name="Kublanov I.V."/>
        </authorList>
    </citation>
    <scope>NUCLEOTIDE SEQUENCE</scope>
    <source>
        <strain evidence="8 10">HArc-curdl5-1</strain>
        <strain evidence="9">HArc-curdl7</strain>
    </source>
</reference>
<accession>A0AAE3IBV5</accession>